<feature type="region of interest" description="Disordered" evidence="6">
    <location>
        <begin position="547"/>
        <end position="644"/>
    </location>
</feature>
<sequence>MATHVQGRGHVCCAPSSTPPPPPTSRASATSSDSATSQPFLSQRWAAVSERVCPHLPSTTKFTPLRPAPPRPTLGSGVRLVLEDITLVMAAVVKEEPEASYSLSLLLGDRNPRCRAMTASAVGGAPTPAQHQHNLHPQAHAPLHQQQQQNCNSQQLPQHNNQHQPQTHQPLMNGGPFERAPAHSPSTMPPAEPTKRHPSPNKPPANGVVTWERRVDQVTGVVALVGSGRTGLAVDFGGVRGPVSMKLLMCIQSSLNERLSEIGRANVKREEEWKGREEKEEESKDPLSHRIIEKRRRDRMNNCLADLSRLIPTYYLKKGRGRIEKTEIIEMAIKYMKHLQAHACSQIENCEVTAKQERTGNQLEQFHLGYQECMSETMQFLVESEGFFSGDSLCVRLMNHLTKHCEKILTSEGYVTRQSGASSSTSSGYHANSSSAGSSSDGNGNGSSHASESKDTLVTEESAYRSEDHSGADERDEKFGGLSMDNNSGMGSQLREILQQHSGPGSSSDRRCGGYSSGLSSNNSSSGDDNNNSSRLYKFKSNMKHRFSADLEQSHQVRKKRRDSESSCGNYTDCEKDRVTPTGPMSLSRPTSCQEGFPHDTGKLLDGRDSPLLEKNQRCQTPTPKCENKGGRSSPCRQSGDAGSGPTVPIFALNQSGNFYVPLTINSSLIAPAMSGLSDLSPVLHPISISVNFCGSTPTITSNAVTPNQAHGAGNLVSNSYLALGSRLSQASQNSTMNSFESGTYNGRPYTRVVGDRKRREPSRQVSQFEDQRTGLSNTSDSIEKREPSDLEMRELRDVREHHHRHSDHQQRDLPRDPSSWMEQMLETKDSKDQKTHEVRDVQNVRNLRDIHEVREMWDIRDPAQTVREFIDRSCNYPNNTAYARTHSHWAAAYHNQSKN</sequence>
<evidence type="ECO:0000256" key="4">
    <source>
        <dbReference type="ARBA" id="ARBA00023163"/>
    </source>
</evidence>
<dbReference type="PROSITE" id="PS50888">
    <property type="entry name" value="BHLH"/>
    <property type="match status" value="1"/>
</dbReference>
<feature type="domain" description="Orange" evidence="8">
    <location>
        <begin position="366"/>
        <end position="401"/>
    </location>
</feature>
<dbReference type="SMART" id="SM00511">
    <property type="entry name" value="ORANGE"/>
    <property type="match status" value="1"/>
</dbReference>
<dbReference type="GO" id="GO:0005634">
    <property type="term" value="C:nucleus"/>
    <property type="evidence" value="ECO:0007669"/>
    <property type="project" value="UniProtKB-SubCell"/>
</dbReference>
<organism evidence="9 10">
    <name type="scientific">Homarus americanus</name>
    <name type="common">American lobster</name>
    <dbReference type="NCBI Taxonomy" id="6706"/>
    <lineage>
        <taxon>Eukaryota</taxon>
        <taxon>Metazoa</taxon>
        <taxon>Ecdysozoa</taxon>
        <taxon>Arthropoda</taxon>
        <taxon>Crustacea</taxon>
        <taxon>Multicrustacea</taxon>
        <taxon>Malacostraca</taxon>
        <taxon>Eumalacostraca</taxon>
        <taxon>Eucarida</taxon>
        <taxon>Decapoda</taxon>
        <taxon>Pleocyemata</taxon>
        <taxon>Astacidea</taxon>
        <taxon>Nephropoidea</taxon>
        <taxon>Nephropidae</taxon>
        <taxon>Homarus</taxon>
    </lineage>
</organism>
<comment type="caution">
    <text evidence="9">The sequence shown here is derived from an EMBL/GenBank/DDBJ whole genome shotgun (WGS) entry which is preliminary data.</text>
</comment>
<dbReference type="GO" id="GO:0046983">
    <property type="term" value="F:protein dimerization activity"/>
    <property type="evidence" value="ECO:0007669"/>
    <property type="project" value="InterPro"/>
</dbReference>
<feature type="region of interest" description="Disordered" evidence="6">
    <location>
        <begin position="734"/>
        <end position="791"/>
    </location>
</feature>
<feature type="compositionally biased region" description="Low complexity" evidence="6">
    <location>
        <begin position="25"/>
        <end position="37"/>
    </location>
</feature>
<feature type="compositionally biased region" description="Low complexity" evidence="6">
    <location>
        <begin position="419"/>
        <end position="450"/>
    </location>
</feature>
<feature type="compositionally biased region" description="Basic and acidic residues" evidence="6">
    <location>
        <begin position="451"/>
        <end position="479"/>
    </location>
</feature>
<dbReference type="InterPro" id="IPR036638">
    <property type="entry name" value="HLH_DNA-bd_sf"/>
</dbReference>
<dbReference type="SUPFAM" id="SSF158457">
    <property type="entry name" value="Orange domain-like"/>
    <property type="match status" value="1"/>
</dbReference>
<proteinExistence type="predicted"/>
<dbReference type="Pfam" id="PF00010">
    <property type="entry name" value="HLH"/>
    <property type="match status" value="1"/>
</dbReference>
<dbReference type="AlphaFoldDB" id="A0A8J5J9T5"/>
<evidence type="ECO:0000256" key="3">
    <source>
        <dbReference type="ARBA" id="ARBA00023125"/>
    </source>
</evidence>
<dbReference type="FunFam" id="4.10.280.10:FF:000079">
    <property type="entry name" value="CLUMA_CG001539, isoform A"/>
    <property type="match status" value="1"/>
</dbReference>
<feature type="compositionally biased region" description="Low complexity" evidence="6">
    <location>
        <begin position="141"/>
        <end position="170"/>
    </location>
</feature>
<evidence type="ECO:0000256" key="5">
    <source>
        <dbReference type="ARBA" id="ARBA00023242"/>
    </source>
</evidence>
<feature type="compositionally biased region" description="Polar residues" evidence="6">
    <location>
        <begin position="583"/>
        <end position="594"/>
    </location>
</feature>
<feature type="domain" description="BHLH" evidence="7">
    <location>
        <begin position="284"/>
        <end position="339"/>
    </location>
</feature>
<feature type="region of interest" description="Disordered" evidence="6">
    <location>
        <begin position="416"/>
        <end position="535"/>
    </location>
</feature>
<dbReference type="SMART" id="SM00353">
    <property type="entry name" value="HLH"/>
    <property type="match status" value="1"/>
</dbReference>
<dbReference type="Pfam" id="PF07527">
    <property type="entry name" value="Hairy_orange"/>
    <property type="match status" value="1"/>
</dbReference>
<keyword evidence="2" id="KW-0805">Transcription regulation</keyword>
<feature type="region of interest" description="Disordered" evidence="6">
    <location>
        <begin position="800"/>
        <end position="819"/>
    </location>
</feature>
<keyword evidence="5" id="KW-0539">Nucleus</keyword>
<feature type="region of interest" description="Disordered" evidence="6">
    <location>
        <begin position="1"/>
        <end position="40"/>
    </location>
</feature>
<feature type="compositionally biased region" description="Polar residues" evidence="6">
    <location>
        <begin position="734"/>
        <end position="745"/>
    </location>
</feature>
<protein>
    <submittedName>
        <fullName evidence="9">Transcription factor cwo-like</fullName>
    </submittedName>
</protein>
<feature type="compositionally biased region" description="Low complexity" evidence="6">
    <location>
        <begin position="517"/>
        <end position="534"/>
    </location>
</feature>
<feature type="compositionally biased region" description="Basic and acidic residues" evidence="6">
    <location>
        <begin position="782"/>
        <end position="791"/>
    </location>
</feature>
<feature type="compositionally biased region" description="Basic and acidic residues" evidence="6">
    <location>
        <begin position="597"/>
        <end position="617"/>
    </location>
</feature>
<dbReference type="Gene3D" id="4.10.280.10">
    <property type="entry name" value="Helix-loop-helix DNA-binding domain"/>
    <property type="match status" value="1"/>
</dbReference>
<keyword evidence="3" id="KW-0238">DNA-binding</keyword>
<evidence type="ECO:0000256" key="6">
    <source>
        <dbReference type="SAM" id="MobiDB-lite"/>
    </source>
</evidence>
<feature type="region of interest" description="Disordered" evidence="6">
    <location>
        <begin position="141"/>
        <end position="207"/>
    </location>
</feature>
<keyword evidence="10" id="KW-1185">Reference proteome</keyword>
<dbReference type="EMBL" id="JAHLQT010044137">
    <property type="protein sequence ID" value="KAG7154576.1"/>
    <property type="molecule type" value="Genomic_DNA"/>
</dbReference>
<dbReference type="PANTHER" id="PTHR10985">
    <property type="entry name" value="BASIC HELIX-LOOP-HELIX TRANSCRIPTION FACTOR, HES-RELATED"/>
    <property type="match status" value="1"/>
</dbReference>
<keyword evidence="4" id="KW-0804">Transcription</keyword>
<feature type="compositionally biased region" description="Basic and acidic residues" evidence="6">
    <location>
        <begin position="754"/>
        <end position="763"/>
    </location>
</feature>
<accession>A0A8J5J9T5</accession>
<gene>
    <name evidence="9" type="primary">cwo-L</name>
    <name evidence="9" type="ORF">Hamer_G019997</name>
</gene>
<evidence type="ECO:0000256" key="2">
    <source>
        <dbReference type="ARBA" id="ARBA00023015"/>
    </source>
</evidence>
<dbReference type="PROSITE" id="PS51054">
    <property type="entry name" value="ORANGE"/>
    <property type="match status" value="1"/>
</dbReference>
<comment type="subcellular location">
    <subcellularLocation>
        <location evidence="1">Nucleus</location>
    </subcellularLocation>
</comment>
<dbReference type="Proteomes" id="UP000747542">
    <property type="component" value="Unassembled WGS sequence"/>
</dbReference>
<evidence type="ECO:0000256" key="1">
    <source>
        <dbReference type="ARBA" id="ARBA00004123"/>
    </source>
</evidence>
<dbReference type="Gene3D" id="6.10.250.980">
    <property type="match status" value="1"/>
</dbReference>
<dbReference type="SUPFAM" id="SSF47459">
    <property type="entry name" value="HLH, helix-loop-helix DNA-binding domain"/>
    <property type="match status" value="1"/>
</dbReference>
<dbReference type="CDD" id="cd11440">
    <property type="entry name" value="bHLH-O_Cwo_like"/>
    <property type="match status" value="1"/>
</dbReference>
<feature type="compositionally biased region" description="Polar residues" evidence="6">
    <location>
        <begin position="764"/>
        <end position="781"/>
    </location>
</feature>
<dbReference type="GO" id="GO:0003677">
    <property type="term" value="F:DNA binding"/>
    <property type="evidence" value="ECO:0007669"/>
    <property type="project" value="UniProtKB-KW"/>
</dbReference>
<evidence type="ECO:0000259" key="7">
    <source>
        <dbReference type="PROSITE" id="PS50888"/>
    </source>
</evidence>
<dbReference type="GO" id="GO:0006355">
    <property type="term" value="P:regulation of DNA-templated transcription"/>
    <property type="evidence" value="ECO:0007669"/>
    <property type="project" value="InterPro"/>
</dbReference>
<dbReference type="InterPro" id="IPR011598">
    <property type="entry name" value="bHLH_dom"/>
</dbReference>
<dbReference type="InterPro" id="IPR050370">
    <property type="entry name" value="HES_HEY"/>
</dbReference>
<reference evidence="9" key="1">
    <citation type="journal article" date="2021" name="Sci. Adv.">
        <title>The American lobster genome reveals insights on longevity, neural, and immune adaptations.</title>
        <authorList>
            <person name="Polinski J.M."/>
            <person name="Zimin A.V."/>
            <person name="Clark K.F."/>
            <person name="Kohn A.B."/>
            <person name="Sadowski N."/>
            <person name="Timp W."/>
            <person name="Ptitsyn A."/>
            <person name="Khanna P."/>
            <person name="Romanova D.Y."/>
            <person name="Williams P."/>
            <person name="Greenwood S.J."/>
            <person name="Moroz L.L."/>
            <person name="Walt D.R."/>
            <person name="Bodnar A.G."/>
        </authorList>
    </citation>
    <scope>NUCLEOTIDE SEQUENCE</scope>
    <source>
        <strain evidence="9">GMGI-L3</strain>
    </source>
</reference>
<evidence type="ECO:0000313" key="10">
    <source>
        <dbReference type="Proteomes" id="UP000747542"/>
    </source>
</evidence>
<name>A0A8J5J9T5_HOMAM</name>
<dbReference type="InterPro" id="IPR003650">
    <property type="entry name" value="Orange_dom"/>
</dbReference>
<evidence type="ECO:0000259" key="8">
    <source>
        <dbReference type="PROSITE" id="PS51054"/>
    </source>
</evidence>
<evidence type="ECO:0000313" key="9">
    <source>
        <dbReference type="EMBL" id="KAG7154576.1"/>
    </source>
</evidence>